<evidence type="ECO:0008006" key="4">
    <source>
        <dbReference type="Google" id="ProtNLM"/>
    </source>
</evidence>
<dbReference type="EMBL" id="JAGTTL010000034">
    <property type="protein sequence ID" value="KAK6295346.1"/>
    <property type="molecule type" value="Genomic_DNA"/>
</dbReference>
<keyword evidence="3" id="KW-1185">Reference proteome</keyword>
<feature type="signal peptide" evidence="1">
    <location>
        <begin position="1"/>
        <end position="16"/>
    </location>
</feature>
<sequence length="76" mass="8280">MHQIGMHILFAQVVSTVQCIRGSFNCWCDLDSGLMHCQNVQTGTKQCTEEAALHGCQTPVLEGSCSVCGFSFLHCT</sequence>
<dbReference type="Proteomes" id="UP001356427">
    <property type="component" value="Unassembled WGS sequence"/>
</dbReference>
<keyword evidence="1" id="KW-0732">Signal</keyword>
<evidence type="ECO:0000313" key="3">
    <source>
        <dbReference type="Proteomes" id="UP001356427"/>
    </source>
</evidence>
<evidence type="ECO:0000256" key="1">
    <source>
        <dbReference type="SAM" id="SignalP"/>
    </source>
</evidence>
<accession>A0AAN8KZ53</accession>
<protein>
    <recommendedName>
        <fullName evidence="4">Secreted protein</fullName>
    </recommendedName>
</protein>
<reference evidence="2 3" key="1">
    <citation type="submission" date="2021-04" db="EMBL/GenBank/DDBJ databases">
        <authorList>
            <person name="De Guttry C."/>
            <person name="Zahm M."/>
            <person name="Klopp C."/>
            <person name="Cabau C."/>
            <person name="Louis A."/>
            <person name="Berthelot C."/>
            <person name="Parey E."/>
            <person name="Roest Crollius H."/>
            <person name="Montfort J."/>
            <person name="Robinson-Rechavi M."/>
            <person name="Bucao C."/>
            <person name="Bouchez O."/>
            <person name="Gislard M."/>
            <person name="Lluch J."/>
            <person name="Milhes M."/>
            <person name="Lampietro C."/>
            <person name="Lopez Roques C."/>
            <person name="Donnadieu C."/>
            <person name="Braasch I."/>
            <person name="Desvignes T."/>
            <person name="Postlethwait J."/>
            <person name="Bobe J."/>
            <person name="Wedekind C."/>
            <person name="Guiguen Y."/>
        </authorList>
    </citation>
    <scope>NUCLEOTIDE SEQUENCE [LARGE SCALE GENOMIC DNA]</scope>
    <source>
        <strain evidence="2">Cs_M1</strain>
        <tissue evidence="2">Blood</tissue>
    </source>
</reference>
<organism evidence="2 3">
    <name type="scientific">Coregonus suidteri</name>
    <dbReference type="NCBI Taxonomy" id="861788"/>
    <lineage>
        <taxon>Eukaryota</taxon>
        <taxon>Metazoa</taxon>
        <taxon>Chordata</taxon>
        <taxon>Craniata</taxon>
        <taxon>Vertebrata</taxon>
        <taxon>Euteleostomi</taxon>
        <taxon>Actinopterygii</taxon>
        <taxon>Neopterygii</taxon>
        <taxon>Teleostei</taxon>
        <taxon>Protacanthopterygii</taxon>
        <taxon>Salmoniformes</taxon>
        <taxon>Salmonidae</taxon>
        <taxon>Coregoninae</taxon>
        <taxon>Coregonus</taxon>
    </lineage>
</organism>
<proteinExistence type="predicted"/>
<feature type="chain" id="PRO_5042829421" description="Secreted protein" evidence="1">
    <location>
        <begin position="17"/>
        <end position="76"/>
    </location>
</feature>
<evidence type="ECO:0000313" key="2">
    <source>
        <dbReference type="EMBL" id="KAK6295346.1"/>
    </source>
</evidence>
<comment type="caution">
    <text evidence="2">The sequence shown here is derived from an EMBL/GenBank/DDBJ whole genome shotgun (WGS) entry which is preliminary data.</text>
</comment>
<name>A0AAN8KZ53_9TELE</name>
<dbReference type="AlphaFoldDB" id="A0AAN8KZ53"/>
<gene>
    <name evidence="2" type="ORF">J4Q44_G00345720</name>
</gene>